<dbReference type="KEGG" id="mgg:MPLG2_0963"/>
<accession>A0A2N9JEM5</accession>
<feature type="chain" id="PRO_5038841255" description="Lipoprotein" evidence="1">
    <location>
        <begin position="23"/>
        <end position="156"/>
    </location>
</feature>
<protein>
    <recommendedName>
        <fullName evidence="4">Lipoprotein</fullName>
    </recommendedName>
</protein>
<name>A0A2N9JEM5_9ACTN</name>
<evidence type="ECO:0000313" key="3">
    <source>
        <dbReference type="Proteomes" id="UP000238164"/>
    </source>
</evidence>
<reference evidence="2 3" key="1">
    <citation type="submission" date="2018-02" db="EMBL/GenBank/DDBJ databases">
        <authorList>
            <person name="Cohen D.B."/>
            <person name="Kent A.D."/>
        </authorList>
    </citation>
    <scope>NUCLEOTIDE SEQUENCE [LARGE SCALE GENOMIC DNA]</scope>
    <source>
        <strain evidence="2">1</strain>
    </source>
</reference>
<keyword evidence="3" id="KW-1185">Reference proteome</keyword>
<feature type="signal peptide" evidence="1">
    <location>
        <begin position="1"/>
        <end position="22"/>
    </location>
</feature>
<gene>
    <name evidence="2" type="ORF">MPLG2_0963</name>
</gene>
<dbReference type="Proteomes" id="UP000238164">
    <property type="component" value="Chromosome 1"/>
</dbReference>
<dbReference type="PROSITE" id="PS51257">
    <property type="entry name" value="PROKAR_LIPOPROTEIN"/>
    <property type="match status" value="1"/>
</dbReference>
<sequence length="156" mass="16297">MHARSVLLATVAFALASSGCSAPAIGQNLGSIGYVRDKSPTSAPVTWVHAGSDIEPLISLVAGLGDDALTQRLRGVDRASQVVVTLYYDACAKSEPSLLTVAYGATQNRNCVRAVDTLVSFAVPRDRLPDPTTLRVCERSITIGRDGVGGEPIGLC</sequence>
<proteinExistence type="predicted"/>
<dbReference type="EMBL" id="LT985188">
    <property type="protein sequence ID" value="SPD85999.1"/>
    <property type="molecule type" value="Genomic_DNA"/>
</dbReference>
<keyword evidence="1" id="KW-0732">Signal</keyword>
<evidence type="ECO:0000313" key="2">
    <source>
        <dbReference type="EMBL" id="SPD85999.1"/>
    </source>
</evidence>
<evidence type="ECO:0008006" key="4">
    <source>
        <dbReference type="Google" id="ProtNLM"/>
    </source>
</evidence>
<dbReference type="RefSeq" id="WP_105185094.1">
    <property type="nucleotide sequence ID" value="NZ_BAAAGO010000002.1"/>
</dbReference>
<dbReference type="OrthoDB" id="3286540at2"/>
<dbReference type="AlphaFoldDB" id="A0A2N9JEM5"/>
<organism evidence="2 3">
    <name type="scientific">Micropruina glycogenica</name>
    <dbReference type="NCBI Taxonomy" id="75385"/>
    <lineage>
        <taxon>Bacteria</taxon>
        <taxon>Bacillati</taxon>
        <taxon>Actinomycetota</taxon>
        <taxon>Actinomycetes</taxon>
        <taxon>Propionibacteriales</taxon>
        <taxon>Nocardioidaceae</taxon>
        <taxon>Micropruina</taxon>
    </lineage>
</organism>
<evidence type="ECO:0000256" key="1">
    <source>
        <dbReference type="SAM" id="SignalP"/>
    </source>
</evidence>